<dbReference type="Gene3D" id="2.170.130.10">
    <property type="entry name" value="TonB-dependent receptor, plug domain"/>
    <property type="match status" value="1"/>
</dbReference>
<protein>
    <submittedName>
        <fullName evidence="17">TonB-dependent receptor</fullName>
    </submittedName>
</protein>
<evidence type="ECO:0000256" key="14">
    <source>
        <dbReference type="SAM" id="SignalP"/>
    </source>
</evidence>
<dbReference type="Gene3D" id="2.40.170.20">
    <property type="entry name" value="TonB-dependent receptor, beta-barrel domain"/>
    <property type="match status" value="1"/>
</dbReference>
<dbReference type="Gene3D" id="2.60.40.1120">
    <property type="entry name" value="Carboxypeptidase-like, regulatory domain"/>
    <property type="match status" value="1"/>
</dbReference>
<comment type="similarity">
    <text evidence="12 13">Belongs to the TonB-dependent receptor family.</text>
</comment>
<keyword evidence="2 12" id="KW-0813">Transport</keyword>
<dbReference type="Pfam" id="PF00593">
    <property type="entry name" value="TonB_dep_Rec_b-barrel"/>
    <property type="match status" value="1"/>
</dbReference>
<keyword evidence="17" id="KW-0675">Receptor</keyword>
<proteinExistence type="inferred from homology"/>
<dbReference type="SUPFAM" id="SSF56935">
    <property type="entry name" value="Porins"/>
    <property type="match status" value="1"/>
</dbReference>
<reference evidence="18" key="1">
    <citation type="journal article" date="2019" name="Int. J. Syst. Evol. Microbiol.">
        <title>The Global Catalogue of Microorganisms (GCM) 10K type strain sequencing project: providing services to taxonomists for standard genome sequencing and annotation.</title>
        <authorList>
            <consortium name="The Broad Institute Genomics Platform"/>
            <consortium name="The Broad Institute Genome Sequencing Center for Infectious Disease"/>
            <person name="Wu L."/>
            <person name="Ma J."/>
        </authorList>
    </citation>
    <scope>NUCLEOTIDE SEQUENCE [LARGE SCALE GENOMIC DNA]</scope>
    <source>
        <strain evidence="18">CECT 7956</strain>
    </source>
</reference>
<organism evidence="17 18">
    <name type="scientific">Lacihabitans lacunae</name>
    <dbReference type="NCBI Taxonomy" id="1028214"/>
    <lineage>
        <taxon>Bacteria</taxon>
        <taxon>Pseudomonadati</taxon>
        <taxon>Bacteroidota</taxon>
        <taxon>Cytophagia</taxon>
        <taxon>Cytophagales</taxon>
        <taxon>Leadbetterellaceae</taxon>
        <taxon>Lacihabitans</taxon>
    </lineage>
</organism>
<dbReference type="InterPro" id="IPR008969">
    <property type="entry name" value="CarboxyPept-like_regulatory"/>
</dbReference>
<feature type="domain" description="TonB-dependent receptor-like beta-barrel" evidence="15">
    <location>
        <begin position="380"/>
        <end position="839"/>
    </location>
</feature>
<dbReference type="Proteomes" id="UP001595616">
    <property type="component" value="Unassembled WGS sequence"/>
</dbReference>
<dbReference type="PANTHER" id="PTHR32552">
    <property type="entry name" value="FERRICHROME IRON RECEPTOR-RELATED"/>
    <property type="match status" value="1"/>
</dbReference>
<evidence type="ECO:0000256" key="9">
    <source>
        <dbReference type="ARBA" id="ARBA00023077"/>
    </source>
</evidence>
<evidence type="ECO:0000256" key="6">
    <source>
        <dbReference type="ARBA" id="ARBA00022729"/>
    </source>
</evidence>
<evidence type="ECO:0000313" key="17">
    <source>
        <dbReference type="EMBL" id="MFC3809508.1"/>
    </source>
</evidence>
<evidence type="ECO:0000256" key="5">
    <source>
        <dbReference type="ARBA" id="ARBA00022692"/>
    </source>
</evidence>
<dbReference type="InterPro" id="IPR000531">
    <property type="entry name" value="Beta-barrel_TonB"/>
</dbReference>
<dbReference type="Pfam" id="PF13715">
    <property type="entry name" value="CarbopepD_reg_2"/>
    <property type="match status" value="1"/>
</dbReference>
<evidence type="ECO:0000259" key="15">
    <source>
        <dbReference type="Pfam" id="PF00593"/>
    </source>
</evidence>
<keyword evidence="11 12" id="KW-0998">Cell outer membrane</keyword>
<evidence type="ECO:0000256" key="3">
    <source>
        <dbReference type="ARBA" id="ARBA00022452"/>
    </source>
</evidence>
<dbReference type="EMBL" id="JBHRYQ010000001">
    <property type="protein sequence ID" value="MFC3809508.1"/>
    <property type="molecule type" value="Genomic_DNA"/>
</dbReference>
<accession>A0ABV7YQ93</accession>
<dbReference type="InterPro" id="IPR039426">
    <property type="entry name" value="TonB-dep_rcpt-like"/>
</dbReference>
<evidence type="ECO:0000259" key="16">
    <source>
        <dbReference type="Pfam" id="PF07715"/>
    </source>
</evidence>
<evidence type="ECO:0000256" key="1">
    <source>
        <dbReference type="ARBA" id="ARBA00004571"/>
    </source>
</evidence>
<dbReference type="Pfam" id="PF07715">
    <property type="entry name" value="Plug"/>
    <property type="match status" value="1"/>
</dbReference>
<keyword evidence="18" id="KW-1185">Reference proteome</keyword>
<evidence type="ECO:0000256" key="7">
    <source>
        <dbReference type="ARBA" id="ARBA00023004"/>
    </source>
</evidence>
<feature type="domain" description="TonB-dependent receptor plug" evidence="16">
    <location>
        <begin position="118"/>
        <end position="230"/>
    </location>
</feature>
<dbReference type="InterPro" id="IPR036942">
    <property type="entry name" value="Beta-barrel_TonB_sf"/>
</dbReference>
<keyword evidence="3 12" id="KW-1134">Transmembrane beta strand</keyword>
<evidence type="ECO:0000313" key="18">
    <source>
        <dbReference type="Proteomes" id="UP001595616"/>
    </source>
</evidence>
<dbReference type="InterPro" id="IPR012910">
    <property type="entry name" value="Plug_dom"/>
</dbReference>
<dbReference type="InterPro" id="IPR037066">
    <property type="entry name" value="Plug_dom_sf"/>
</dbReference>
<evidence type="ECO:0000256" key="8">
    <source>
        <dbReference type="ARBA" id="ARBA00023065"/>
    </source>
</evidence>
<sequence length="879" mass="95347">MKTKLFALLLFVGLMSQAAYSQTTLSGTVTDKSGEKLPGITIVVANTKTGASTDIEGQYKLELSGSSANLVITGIGYKTLKKEISLSSGQQTLDILMEDDVLALDQVVVTATFGTKSQKDSPISMSYLGAKQLATLSANSQADILRSIPGITAEGGGGEVAANIFIRGLPSGGQYQFNPLQVDGLPTLSTFGLNSSAHDVYFRNDIGIQSLEFVRGGISTLFGAGSVAGIINYNSITGSDVSKNAIQLETANLGRIKADFLSSGKLGGSDSKMYYAFSGFYRYDEGPIKTGLPTEGVQFRGNIKKVTDNGSITLYGQFIDDKAQFYLPFPLSAADKTRPEVNGQTIRTMQTSNAANMSFLTPDGLYQSPIENGASTKGGYLMMKMNQNFGDGWVFSSKIKYAKYAHDFNLFLDGAGFGNPVETQATFLATSGRGLTGGSNYKYTYVDNGQALPANALLFENRILDRQRPLTEYVGEFNLTKQLNNHTVTAGTYLARSEAGDKNITYRYLSEFAENPRLVNLTYTDAAGVAKKYTLNGLSGTNVGYSDQNINSNKAAFYLTDEFKGEKFNFDAGFRVERAQGFITSYGSKTYNVLNDPTLAPNLASVTWGNGQLTKNGKVSTTGTAIALAGLYKISPKVNVYANVSQGYFFPELRSVKFKTAYETSSYNPEKILSTEAGVKFGSPKFSGTAAVYSINLKDRNEINFINDGKGGLIDDVQKVSTSSYGLEVSGNYIIAKNFSANGNFTYQKHKYTKYESNAALVGNWLQRQPRTMGMIGLTYDNSKVDANFSTNYLGKKYTAADNLYLLDSYTISRLDLGKTFSVGAPNQKMRIGASVYNLFNTAGITEGSPRGANVAGSNYFVGRPELPRRFFLRLKYEF</sequence>
<gene>
    <name evidence="17" type="ORF">ACFOOI_02485</name>
</gene>
<keyword evidence="4" id="KW-0410">Iron transport</keyword>
<keyword evidence="9 13" id="KW-0798">TonB box</keyword>
<evidence type="ECO:0000256" key="4">
    <source>
        <dbReference type="ARBA" id="ARBA00022496"/>
    </source>
</evidence>
<evidence type="ECO:0000256" key="12">
    <source>
        <dbReference type="PROSITE-ProRule" id="PRU01360"/>
    </source>
</evidence>
<keyword evidence="7" id="KW-0408">Iron</keyword>
<name>A0ABV7YQ93_9BACT</name>
<keyword evidence="5 12" id="KW-0812">Transmembrane</keyword>
<evidence type="ECO:0000256" key="10">
    <source>
        <dbReference type="ARBA" id="ARBA00023136"/>
    </source>
</evidence>
<dbReference type="SUPFAM" id="SSF49464">
    <property type="entry name" value="Carboxypeptidase regulatory domain-like"/>
    <property type="match status" value="1"/>
</dbReference>
<keyword evidence="8" id="KW-0406">Ion transport</keyword>
<comment type="subcellular location">
    <subcellularLocation>
        <location evidence="1 12">Cell outer membrane</location>
        <topology evidence="1 12">Multi-pass membrane protein</topology>
    </subcellularLocation>
</comment>
<evidence type="ECO:0000256" key="11">
    <source>
        <dbReference type="ARBA" id="ARBA00023237"/>
    </source>
</evidence>
<keyword evidence="10 12" id="KW-0472">Membrane</keyword>
<evidence type="ECO:0000256" key="2">
    <source>
        <dbReference type="ARBA" id="ARBA00022448"/>
    </source>
</evidence>
<feature type="chain" id="PRO_5047145702" evidence="14">
    <location>
        <begin position="22"/>
        <end position="879"/>
    </location>
</feature>
<dbReference type="RefSeq" id="WP_379834666.1">
    <property type="nucleotide sequence ID" value="NZ_JBHRYQ010000001.1"/>
</dbReference>
<keyword evidence="6 14" id="KW-0732">Signal</keyword>
<dbReference type="PANTHER" id="PTHR32552:SF89">
    <property type="entry name" value="CATECHOLATE SIDEROPHORE RECEPTOR FIU"/>
    <property type="match status" value="1"/>
</dbReference>
<dbReference type="PROSITE" id="PS52016">
    <property type="entry name" value="TONB_DEPENDENT_REC_3"/>
    <property type="match status" value="1"/>
</dbReference>
<feature type="signal peptide" evidence="14">
    <location>
        <begin position="1"/>
        <end position="21"/>
    </location>
</feature>
<evidence type="ECO:0000256" key="13">
    <source>
        <dbReference type="RuleBase" id="RU003357"/>
    </source>
</evidence>
<comment type="caution">
    <text evidence="17">The sequence shown here is derived from an EMBL/GenBank/DDBJ whole genome shotgun (WGS) entry which is preliminary data.</text>
</comment>